<proteinExistence type="predicted"/>
<dbReference type="PROSITE" id="PS00041">
    <property type="entry name" value="HTH_ARAC_FAMILY_1"/>
    <property type="match status" value="1"/>
</dbReference>
<dbReference type="InterPro" id="IPR037923">
    <property type="entry name" value="HTH-like"/>
</dbReference>
<dbReference type="PANTHER" id="PTHR46796">
    <property type="entry name" value="HTH-TYPE TRANSCRIPTIONAL ACTIVATOR RHAS-RELATED"/>
    <property type="match status" value="1"/>
</dbReference>
<evidence type="ECO:0000313" key="7">
    <source>
        <dbReference type="EMBL" id="SQI34855.1"/>
    </source>
</evidence>
<keyword evidence="1" id="KW-0805">Transcription regulation</keyword>
<dbReference type="SUPFAM" id="SSF51215">
    <property type="entry name" value="Regulatory protein AraC"/>
    <property type="match status" value="1"/>
</dbReference>
<reference evidence="7 8" key="1">
    <citation type="submission" date="2018-06" db="EMBL/GenBank/DDBJ databases">
        <authorList>
            <consortium name="Pathogen Informatics"/>
            <person name="Doyle S."/>
        </authorList>
    </citation>
    <scope>NUCLEOTIDE SEQUENCE [LARGE SCALE GENOMIC DNA]</scope>
    <source>
        <strain evidence="7 8">NCTC12961</strain>
    </source>
</reference>
<dbReference type="GO" id="GO:0003700">
    <property type="term" value="F:DNA-binding transcription factor activity"/>
    <property type="evidence" value="ECO:0007669"/>
    <property type="project" value="InterPro"/>
</dbReference>
<dbReference type="InterPro" id="IPR009057">
    <property type="entry name" value="Homeodomain-like_sf"/>
</dbReference>
<dbReference type="InterPro" id="IPR018060">
    <property type="entry name" value="HTH_AraC"/>
</dbReference>
<keyword evidence="4" id="KW-0804">Transcription</keyword>
<evidence type="ECO:0000259" key="6">
    <source>
        <dbReference type="PROSITE" id="PS01124"/>
    </source>
</evidence>
<dbReference type="AlphaFoldDB" id="A0A2X4X5N5"/>
<feature type="region of interest" description="Disordered" evidence="5">
    <location>
        <begin position="306"/>
        <end position="358"/>
    </location>
</feature>
<dbReference type="SUPFAM" id="SSF46689">
    <property type="entry name" value="Homeodomain-like"/>
    <property type="match status" value="2"/>
</dbReference>
<accession>A0A2X4X5N5</accession>
<dbReference type="Pfam" id="PF12833">
    <property type="entry name" value="HTH_18"/>
    <property type="match status" value="1"/>
</dbReference>
<dbReference type="InterPro" id="IPR003313">
    <property type="entry name" value="AraC-bd"/>
</dbReference>
<dbReference type="SMART" id="SM00342">
    <property type="entry name" value="HTH_ARAC"/>
    <property type="match status" value="1"/>
</dbReference>
<dbReference type="InterPro" id="IPR050204">
    <property type="entry name" value="AraC_XylS_family_regulators"/>
</dbReference>
<evidence type="ECO:0000256" key="4">
    <source>
        <dbReference type="ARBA" id="ARBA00023163"/>
    </source>
</evidence>
<name>A0A2X4X5N5_SERPL</name>
<dbReference type="Gene3D" id="1.10.10.60">
    <property type="entry name" value="Homeodomain-like"/>
    <property type="match status" value="2"/>
</dbReference>
<evidence type="ECO:0000256" key="2">
    <source>
        <dbReference type="ARBA" id="ARBA00023125"/>
    </source>
</evidence>
<organism evidence="7 8">
    <name type="scientific">Serratia plymuthica</name>
    <dbReference type="NCBI Taxonomy" id="82996"/>
    <lineage>
        <taxon>Bacteria</taxon>
        <taxon>Pseudomonadati</taxon>
        <taxon>Pseudomonadota</taxon>
        <taxon>Gammaproteobacteria</taxon>
        <taxon>Enterobacterales</taxon>
        <taxon>Yersiniaceae</taxon>
        <taxon>Serratia</taxon>
    </lineage>
</organism>
<dbReference type="Proteomes" id="UP000248897">
    <property type="component" value="Chromosome 1"/>
</dbReference>
<gene>
    <name evidence="7" type="primary">araC_1</name>
    <name evidence="7" type="ORF">NCTC12961_01748</name>
</gene>
<evidence type="ECO:0000256" key="1">
    <source>
        <dbReference type="ARBA" id="ARBA00023015"/>
    </source>
</evidence>
<dbReference type="STRING" id="82996.ADP72_03880"/>
<keyword evidence="3" id="KW-0010">Activator</keyword>
<feature type="domain" description="HTH araC/xylS-type" evidence="6">
    <location>
        <begin position="173"/>
        <end position="270"/>
    </location>
</feature>
<evidence type="ECO:0000256" key="5">
    <source>
        <dbReference type="SAM" id="MobiDB-lite"/>
    </source>
</evidence>
<dbReference type="PANTHER" id="PTHR46796:SF2">
    <property type="entry name" value="TRANSCRIPTIONAL REGULATORY PROTEIN"/>
    <property type="match status" value="1"/>
</dbReference>
<dbReference type="InterPro" id="IPR018062">
    <property type="entry name" value="HTH_AraC-typ_CS"/>
</dbReference>
<keyword evidence="2" id="KW-0238">DNA-binding</keyword>
<dbReference type="EMBL" id="LS483469">
    <property type="protein sequence ID" value="SQI34855.1"/>
    <property type="molecule type" value="Genomic_DNA"/>
</dbReference>
<dbReference type="InterPro" id="IPR014710">
    <property type="entry name" value="RmlC-like_jellyroll"/>
</dbReference>
<dbReference type="Gene3D" id="2.60.120.10">
    <property type="entry name" value="Jelly Rolls"/>
    <property type="match status" value="1"/>
</dbReference>
<dbReference type="PROSITE" id="PS01124">
    <property type="entry name" value="HTH_ARAC_FAMILY_2"/>
    <property type="match status" value="1"/>
</dbReference>
<protein>
    <submittedName>
        <fullName evidence="7">Arabinose operon regulatory protein</fullName>
    </submittedName>
</protein>
<evidence type="ECO:0000313" key="8">
    <source>
        <dbReference type="Proteomes" id="UP000248897"/>
    </source>
</evidence>
<dbReference type="GO" id="GO:0043565">
    <property type="term" value="F:sequence-specific DNA binding"/>
    <property type="evidence" value="ECO:0007669"/>
    <property type="project" value="InterPro"/>
</dbReference>
<evidence type="ECO:0000256" key="3">
    <source>
        <dbReference type="ARBA" id="ARBA00023159"/>
    </source>
</evidence>
<dbReference type="Pfam" id="PF02311">
    <property type="entry name" value="AraC_binding"/>
    <property type="match status" value="1"/>
</dbReference>
<sequence>MTANAPQFWRDPQLPFVEARAIADGRKVCYALHSHEIFSIGTITDGTSIYINGRRQWQVSAGDVVIINPQQAHACNPIGDQSWSYIMFYIDTAWLGELQREIAGGDGDFIPFKEVLSRDPQLFSGLNRLYGLLTDPQCGNLEKHIALVEYFTDLQIRLGEAHPSAIVAHPRLEAAAAFISQHCTQPLTLEAICQAAALSPSYLIRAFKQHYGMTPHAYLVNRRIQFGHRLLKRGYPIAAVASESGFADQAHFQRTFKQLLAATPGQYQKPALSTVGQQITGAGRQQQRHQPIKTLHVAGSLQQTGQHRAGVGPAGHRGVTDNAINHRELPQQQPVTVGDKRPQAGHRRQPGFGIQPLH</sequence>